<reference evidence="3" key="1">
    <citation type="journal article" date="2023" name="BMC Genomics">
        <title>Chromosome-level genome assemblies of Cutaneotrichosporon spp. (Trichosporonales, Basidiomycota) reveal imbalanced evolution between nucleotide sequences and chromosome synteny.</title>
        <authorList>
            <person name="Kobayashi Y."/>
            <person name="Kayamori A."/>
            <person name="Aoki K."/>
            <person name="Shiwa Y."/>
            <person name="Matsutani M."/>
            <person name="Fujita N."/>
            <person name="Sugita T."/>
            <person name="Iwasaki W."/>
            <person name="Tanaka N."/>
            <person name="Takashima M."/>
        </authorList>
    </citation>
    <scope>NUCLEOTIDE SEQUENCE</scope>
    <source>
        <strain evidence="3">HIS019</strain>
    </source>
</reference>
<dbReference type="EMBL" id="AP028215">
    <property type="protein sequence ID" value="BEI91435.1"/>
    <property type="molecule type" value="Genomic_DNA"/>
</dbReference>
<comment type="subunit">
    <text evidence="1">Component of the NDC80 complex.</text>
</comment>
<feature type="region of interest" description="Disordered" evidence="2">
    <location>
        <begin position="112"/>
        <end position="137"/>
    </location>
</feature>
<keyword evidence="1" id="KW-0539">Nucleus</keyword>
<protein>
    <recommendedName>
        <fullName evidence="1">Kinetochore protein Spc24</fullName>
    </recommendedName>
</protein>
<keyword evidence="1" id="KW-0498">Mitosis</keyword>
<keyword evidence="1" id="KW-0132">Cell division</keyword>
<evidence type="ECO:0000256" key="1">
    <source>
        <dbReference type="RuleBase" id="RU368011"/>
    </source>
</evidence>
<dbReference type="RefSeq" id="XP_060456700.1">
    <property type="nucleotide sequence ID" value="XM_060600070.1"/>
</dbReference>
<keyword evidence="1" id="KW-0158">Chromosome</keyword>
<dbReference type="AlphaFoldDB" id="A0AA48L3T5"/>
<comment type="subcellular location">
    <subcellularLocation>
        <location evidence="1">Nucleus</location>
    </subcellularLocation>
    <subcellularLocation>
        <location evidence="1">Chromosome</location>
        <location evidence="1">Centromere</location>
        <location evidence="1">Kinetochore</location>
    </subcellularLocation>
</comment>
<dbReference type="Proteomes" id="UP001233271">
    <property type="component" value="Chromosome 4"/>
</dbReference>
<dbReference type="InterPro" id="IPR013252">
    <property type="entry name" value="Ndc80_Spc24"/>
</dbReference>
<organism evidence="3 4">
    <name type="scientific">Cutaneotrichosporon cavernicola</name>
    <dbReference type="NCBI Taxonomy" id="279322"/>
    <lineage>
        <taxon>Eukaryota</taxon>
        <taxon>Fungi</taxon>
        <taxon>Dikarya</taxon>
        <taxon>Basidiomycota</taxon>
        <taxon>Agaricomycotina</taxon>
        <taxon>Tremellomycetes</taxon>
        <taxon>Trichosporonales</taxon>
        <taxon>Trichosporonaceae</taxon>
        <taxon>Cutaneotrichosporon</taxon>
    </lineage>
</organism>
<dbReference type="KEGG" id="ccac:CcaHIS019_0402550"/>
<feature type="compositionally biased region" description="Basic and acidic residues" evidence="2">
    <location>
        <begin position="120"/>
        <end position="137"/>
    </location>
</feature>
<gene>
    <name evidence="3" type="ORF">CcaverHIS019_0402550</name>
</gene>
<dbReference type="GeneID" id="85495305"/>
<dbReference type="GO" id="GO:0005634">
    <property type="term" value="C:nucleus"/>
    <property type="evidence" value="ECO:0007669"/>
    <property type="project" value="UniProtKB-SubCell"/>
</dbReference>
<dbReference type="GO" id="GO:0000776">
    <property type="term" value="C:kinetochore"/>
    <property type="evidence" value="ECO:0007669"/>
    <property type="project" value="UniProtKB-KW"/>
</dbReference>
<keyword evidence="1" id="KW-0995">Kinetochore</keyword>
<comment type="function">
    <text evidence="1">Acts as a component of the essential kinetochore-associated NDC80 complex, which is required for chromosome segregation and spindle checkpoint activity.</text>
</comment>
<accession>A0AA48L3T5</accession>
<evidence type="ECO:0000313" key="4">
    <source>
        <dbReference type="Proteomes" id="UP001233271"/>
    </source>
</evidence>
<name>A0AA48L3T5_9TREE</name>
<dbReference type="GO" id="GO:0051301">
    <property type="term" value="P:cell division"/>
    <property type="evidence" value="ECO:0007669"/>
    <property type="project" value="UniProtKB-UniRule"/>
</dbReference>
<comment type="similarity">
    <text evidence="1">Belongs to the SPC24 family.</text>
</comment>
<proteinExistence type="inferred from homology"/>
<evidence type="ECO:0000256" key="2">
    <source>
        <dbReference type="SAM" id="MobiDB-lite"/>
    </source>
</evidence>
<keyword evidence="4" id="KW-1185">Reference proteome</keyword>
<evidence type="ECO:0000313" key="3">
    <source>
        <dbReference type="EMBL" id="BEI91435.1"/>
    </source>
</evidence>
<dbReference type="Pfam" id="PF08286">
    <property type="entry name" value="Spc24"/>
    <property type="match status" value="1"/>
</dbReference>
<keyword evidence="1" id="KW-0131">Cell cycle</keyword>
<keyword evidence="1" id="KW-0137">Centromere</keyword>
<dbReference type="CDD" id="cd11565">
    <property type="entry name" value="RWD_Spc24"/>
    <property type="match status" value="1"/>
</dbReference>
<sequence>MDSDSEEYAYAPIRGDIADIDSLISTMRNARELLDVEKEFASIGQAEKVVLAKELERSVITGKLQDELDALTERYEAAARAAERPEGALTAEAYEMRVIDLEKDQYASGKAVNEEANGNARREAELTRARGEREDVRKWDPTADATDASKVLRLQLFAQLGFRALEDGKILVSNNSTPDVHVFPVGDDRVATANKLWELAGRA</sequence>